<name>A0A1M5V8Y7_9FLAO</name>
<organism evidence="7 8">
    <name type="scientific">Wenyingzhuangia marina</name>
    <dbReference type="NCBI Taxonomy" id="1195760"/>
    <lineage>
        <taxon>Bacteria</taxon>
        <taxon>Pseudomonadati</taxon>
        <taxon>Bacteroidota</taxon>
        <taxon>Flavobacteriia</taxon>
        <taxon>Flavobacteriales</taxon>
        <taxon>Flavobacteriaceae</taxon>
        <taxon>Wenyingzhuangia</taxon>
    </lineage>
</organism>
<dbReference type="FunFam" id="2.160.20.10:FF:000052">
    <property type="entry name" value="Pectinesterase"/>
    <property type="match status" value="1"/>
</dbReference>
<evidence type="ECO:0000259" key="6">
    <source>
        <dbReference type="Pfam" id="PF01095"/>
    </source>
</evidence>
<evidence type="ECO:0000313" key="7">
    <source>
        <dbReference type="EMBL" id="SHH71671.1"/>
    </source>
</evidence>
<dbReference type="PROSITE" id="PS00503">
    <property type="entry name" value="PECTINESTERASE_2"/>
    <property type="match status" value="1"/>
</dbReference>
<evidence type="ECO:0000256" key="2">
    <source>
        <dbReference type="ARBA" id="ARBA00022801"/>
    </source>
</evidence>
<keyword evidence="3 5" id="KW-0063">Aspartyl esterase</keyword>
<feature type="active site" evidence="4">
    <location>
        <position position="184"/>
    </location>
</feature>
<gene>
    <name evidence="7" type="ORF">SAMN05444281_1610</name>
</gene>
<dbReference type="UniPathway" id="UPA00545">
    <property type="reaction ID" value="UER00823"/>
</dbReference>
<dbReference type="GO" id="GO:0042545">
    <property type="term" value="P:cell wall modification"/>
    <property type="evidence" value="ECO:0007669"/>
    <property type="project" value="UniProtKB-UniRule"/>
</dbReference>
<dbReference type="InterPro" id="IPR011050">
    <property type="entry name" value="Pectin_lyase_fold/virulence"/>
</dbReference>
<evidence type="ECO:0000256" key="4">
    <source>
        <dbReference type="PROSITE-ProRule" id="PRU10040"/>
    </source>
</evidence>
<dbReference type="InterPro" id="IPR012334">
    <property type="entry name" value="Pectin_lyas_fold"/>
</dbReference>
<dbReference type="GO" id="GO:0030599">
    <property type="term" value="F:pectinesterase activity"/>
    <property type="evidence" value="ECO:0007669"/>
    <property type="project" value="UniProtKB-UniRule"/>
</dbReference>
<feature type="chain" id="PRO_5011812316" description="Pectinesterase" evidence="5">
    <location>
        <begin position="23"/>
        <end position="322"/>
    </location>
</feature>
<dbReference type="SUPFAM" id="SSF51126">
    <property type="entry name" value="Pectin lyase-like"/>
    <property type="match status" value="1"/>
</dbReference>
<dbReference type="OrthoDB" id="9804686at2"/>
<evidence type="ECO:0000256" key="3">
    <source>
        <dbReference type="ARBA" id="ARBA00023085"/>
    </source>
</evidence>
<comment type="similarity">
    <text evidence="1">Belongs to the pectinesterase family.</text>
</comment>
<dbReference type="RefSeq" id="WP_084730225.1">
    <property type="nucleotide sequence ID" value="NZ_BMEN01000003.1"/>
</dbReference>
<evidence type="ECO:0000256" key="5">
    <source>
        <dbReference type="RuleBase" id="RU000589"/>
    </source>
</evidence>
<dbReference type="EMBL" id="FQXQ01000003">
    <property type="protein sequence ID" value="SHH71671.1"/>
    <property type="molecule type" value="Genomic_DNA"/>
</dbReference>
<dbReference type="Gene3D" id="2.160.20.10">
    <property type="entry name" value="Single-stranded right-handed beta-helix, Pectin lyase-like"/>
    <property type="match status" value="1"/>
</dbReference>
<accession>A0A1M5V8Y7</accession>
<keyword evidence="8" id="KW-1185">Reference proteome</keyword>
<dbReference type="AlphaFoldDB" id="A0A1M5V8Y7"/>
<dbReference type="GO" id="GO:0045490">
    <property type="term" value="P:pectin catabolic process"/>
    <property type="evidence" value="ECO:0007669"/>
    <property type="project" value="UniProtKB-UniRule"/>
</dbReference>
<sequence>MKVLTFLKIFMLLFGGGLSTIAQVNKPNYTVAKDGSGDFITVQEAILAIPDFRKQETVVYIKNGVYKEKLILPASKTKVTFVGEDPDKVILTNDDFASKKNILGEEMGTTGSSSFYIFGNEFTAKKITFENSSGPKGQAVAVRVDGDMVVFEDCRFLGFQDTLYLHGEKSRQYYKNCYIEGTTDFIFGWSVAVFENCEIYSKKGGSYITAASTNQGASSGLTFINCKLTGDASEKSVYLGRPWRNYAQTVFINCSMGKHIKREGWHNWGKKSAEKTTFYAEYNSTGVGASSNTRVKWTHQLTKEQVKTYTVKNIFNGWVPKI</sequence>
<comment type="pathway">
    <text evidence="5">Glycan metabolism; pectin degradation; 2-dehydro-3-deoxy-D-gluconate from pectin: step 1/5.</text>
</comment>
<protein>
    <recommendedName>
        <fullName evidence="5">Pectinesterase</fullName>
        <ecNumber evidence="5">3.1.1.11</ecNumber>
    </recommendedName>
</protein>
<dbReference type="Pfam" id="PF01095">
    <property type="entry name" value="Pectinesterase"/>
    <property type="match status" value="1"/>
</dbReference>
<keyword evidence="2 5" id="KW-0378">Hydrolase</keyword>
<evidence type="ECO:0000256" key="1">
    <source>
        <dbReference type="ARBA" id="ARBA00008891"/>
    </source>
</evidence>
<dbReference type="STRING" id="1195760.SAMN05444281_1610"/>
<comment type="catalytic activity">
    <reaction evidence="5">
        <text>[(1-&gt;4)-alpha-D-galacturonosyl methyl ester](n) + n H2O = [(1-&gt;4)-alpha-D-galacturonosyl](n) + n methanol + n H(+)</text>
        <dbReference type="Rhea" id="RHEA:22380"/>
        <dbReference type="Rhea" id="RHEA-COMP:14570"/>
        <dbReference type="Rhea" id="RHEA-COMP:14573"/>
        <dbReference type="ChEBI" id="CHEBI:15377"/>
        <dbReference type="ChEBI" id="CHEBI:15378"/>
        <dbReference type="ChEBI" id="CHEBI:17790"/>
        <dbReference type="ChEBI" id="CHEBI:140522"/>
        <dbReference type="ChEBI" id="CHEBI:140523"/>
        <dbReference type="EC" id="3.1.1.11"/>
    </reaction>
</comment>
<proteinExistence type="inferred from homology"/>
<dbReference type="PANTHER" id="PTHR31321">
    <property type="entry name" value="ACYL-COA THIOESTER HYDROLASE YBHC-RELATED"/>
    <property type="match status" value="1"/>
</dbReference>
<feature type="signal peptide" evidence="5">
    <location>
        <begin position="1"/>
        <end position="22"/>
    </location>
</feature>
<dbReference type="EC" id="3.1.1.11" evidence="5"/>
<dbReference type="PANTHER" id="PTHR31321:SF57">
    <property type="entry name" value="PECTINESTERASE 53-RELATED"/>
    <property type="match status" value="1"/>
</dbReference>
<feature type="domain" description="Pectinesterase catalytic" evidence="6">
    <location>
        <begin position="29"/>
        <end position="316"/>
    </location>
</feature>
<dbReference type="InterPro" id="IPR033131">
    <property type="entry name" value="Pectinesterase_Asp_AS"/>
</dbReference>
<dbReference type="InterPro" id="IPR000070">
    <property type="entry name" value="Pectinesterase_cat"/>
</dbReference>
<evidence type="ECO:0000313" key="8">
    <source>
        <dbReference type="Proteomes" id="UP000184109"/>
    </source>
</evidence>
<reference evidence="8" key="1">
    <citation type="submission" date="2016-11" db="EMBL/GenBank/DDBJ databases">
        <authorList>
            <person name="Varghese N."/>
            <person name="Submissions S."/>
        </authorList>
    </citation>
    <scope>NUCLEOTIDE SEQUENCE [LARGE SCALE GENOMIC DNA]</scope>
    <source>
        <strain evidence="8">DSM 100572</strain>
    </source>
</reference>
<dbReference type="GO" id="GO:0009279">
    <property type="term" value="C:cell outer membrane"/>
    <property type="evidence" value="ECO:0007669"/>
    <property type="project" value="TreeGrafter"/>
</dbReference>
<keyword evidence="5" id="KW-0732">Signal</keyword>
<dbReference type="Proteomes" id="UP000184109">
    <property type="component" value="Unassembled WGS sequence"/>
</dbReference>